<reference evidence="2 3" key="1">
    <citation type="submission" date="2020-11" db="EMBL/GenBank/DDBJ databases">
        <title>A novel isolate from a Black sea contaminated sediment with potential to produce alkanes: Plantactinospora alkalitolerans sp. nov.</title>
        <authorList>
            <person name="Carro L."/>
            <person name="Veyisoglu A."/>
            <person name="Guven K."/>
            <person name="Schumann P."/>
            <person name="Klenk H.-P."/>
            <person name="Sahin N."/>
        </authorList>
    </citation>
    <scope>NUCLEOTIDE SEQUENCE [LARGE SCALE GENOMIC DNA]</scope>
    <source>
        <strain evidence="2 3">S1510</strain>
    </source>
</reference>
<dbReference type="PANTHER" id="PTHR33169:SF14">
    <property type="entry name" value="TRANSCRIPTIONAL REGULATOR RV3488"/>
    <property type="match status" value="1"/>
</dbReference>
<dbReference type="Proteomes" id="UP000638560">
    <property type="component" value="Unassembled WGS sequence"/>
</dbReference>
<dbReference type="InterPro" id="IPR005149">
    <property type="entry name" value="Tscrpt_reg_PadR_N"/>
</dbReference>
<dbReference type="EMBL" id="JADPUN010000213">
    <property type="protein sequence ID" value="MBF9131990.1"/>
    <property type="molecule type" value="Genomic_DNA"/>
</dbReference>
<dbReference type="InterPro" id="IPR036388">
    <property type="entry name" value="WH-like_DNA-bd_sf"/>
</dbReference>
<feature type="domain" description="Transcription regulator PadR N-terminal" evidence="1">
    <location>
        <begin position="13"/>
        <end position="87"/>
    </location>
</feature>
<protein>
    <submittedName>
        <fullName evidence="2">PadR family transcriptional regulator</fullName>
    </submittedName>
</protein>
<dbReference type="InterPro" id="IPR052509">
    <property type="entry name" value="Metal_resp_DNA-bind_regulator"/>
</dbReference>
<evidence type="ECO:0000313" key="2">
    <source>
        <dbReference type="EMBL" id="MBF9131990.1"/>
    </source>
</evidence>
<dbReference type="RefSeq" id="WP_196203519.1">
    <property type="nucleotide sequence ID" value="NZ_JADPUN010000213.1"/>
</dbReference>
<organism evidence="2 3">
    <name type="scientific">Plantactinospora alkalitolerans</name>
    <dbReference type="NCBI Taxonomy" id="2789879"/>
    <lineage>
        <taxon>Bacteria</taxon>
        <taxon>Bacillati</taxon>
        <taxon>Actinomycetota</taxon>
        <taxon>Actinomycetes</taxon>
        <taxon>Micromonosporales</taxon>
        <taxon>Micromonosporaceae</taxon>
        <taxon>Plantactinospora</taxon>
    </lineage>
</organism>
<keyword evidence="3" id="KW-1185">Reference proteome</keyword>
<comment type="caution">
    <text evidence="2">The sequence shown here is derived from an EMBL/GenBank/DDBJ whole genome shotgun (WGS) entry which is preliminary data.</text>
</comment>
<dbReference type="InterPro" id="IPR036390">
    <property type="entry name" value="WH_DNA-bd_sf"/>
</dbReference>
<accession>A0ABS0H0K2</accession>
<evidence type="ECO:0000313" key="3">
    <source>
        <dbReference type="Proteomes" id="UP000638560"/>
    </source>
</evidence>
<dbReference type="PANTHER" id="PTHR33169">
    <property type="entry name" value="PADR-FAMILY TRANSCRIPTIONAL REGULATOR"/>
    <property type="match status" value="1"/>
</dbReference>
<evidence type="ECO:0000259" key="1">
    <source>
        <dbReference type="Pfam" id="PF03551"/>
    </source>
</evidence>
<dbReference type="Pfam" id="PF03551">
    <property type="entry name" value="PadR"/>
    <property type="match status" value="1"/>
</dbReference>
<sequence>MAKSVADLVDLTVLALLAERPCHPYEMQRLIRQRRKEHAAGSPRGLYRAVERLERDGLIEPAETSRAGNRPERTVYRITAEGLERFQDQLDDLLSVPDTDQPTFATAVALLAHLSPESAARNLETRAVLLEGQIAEMAAQLVGLGRQLHRVLLVELEYTLTLRRAELHWVRALLADLTDGALGWDPVAIRSAPVPAPGPDAESGGPMT</sequence>
<gene>
    <name evidence="2" type="ORF">I0C86_23925</name>
</gene>
<proteinExistence type="predicted"/>
<dbReference type="SUPFAM" id="SSF46785">
    <property type="entry name" value="Winged helix' DNA-binding domain"/>
    <property type="match status" value="1"/>
</dbReference>
<dbReference type="Gene3D" id="1.10.10.10">
    <property type="entry name" value="Winged helix-like DNA-binding domain superfamily/Winged helix DNA-binding domain"/>
    <property type="match status" value="1"/>
</dbReference>
<name>A0ABS0H0K2_9ACTN</name>